<organism evidence="2 3">
    <name type="scientific">Cladophialophora carrionii</name>
    <dbReference type="NCBI Taxonomy" id="86049"/>
    <lineage>
        <taxon>Eukaryota</taxon>
        <taxon>Fungi</taxon>
        <taxon>Dikarya</taxon>
        <taxon>Ascomycota</taxon>
        <taxon>Pezizomycotina</taxon>
        <taxon>Eurotiomycetes</taxon>
        <taxon>Chaetothyriomycetidae</taxon>
        <taxon>Chaetothyriales</taxon>
        <taxon>Herpotrichiellaceae</taxon>
        <taxon>Cladophialophora</taxon>
    </lineage>
</organism>
<feature type="region of interest" description="Disordered" evidence="1">
    <location>
        <begin position="72"/>
        <end position="119"/>
    </location>
</feature>
<dbReference type="EMBL" id="LGRB01000010">
    <property type="protein sequence ID" value="OCT50066.1"/>
    <property type="molecule type" value="Genomic_DNA"/>
</dbReference>
<dbReference type="Proteomes" id="UP000094526">
    <property type="component" value="Unassembled WGS sequence"/>
</dbReference>
<dbReference type="AlphaFoldDB" id="A0A1C1CNH8"/>
<evidence type="ECO:0000313" key="2">
    <source>
        <dbReference type="EMBL" id="OCT50066.1"/>
    </source>
</evidence>
<feature type="region of interest" description="Disordered" evidence="1">
    <location>
        <begin position="1"/>
        <end position="39"/>
    </location>
</feature>
<protein>
    <submittedName>
        <fullName evidence="2">Uncharacterized protein</fullName>
    </submittedName>
</protein>
<keyword evidence="3" id="KW-1185">Reference proteome</keyword>
<gene>
    <name evidence="2" type="ORF">CLCR_07767</name>
</gene>
<feature type="compositionally biased region" description="Polar residues" evidence="1">
    <location>
        <begin position="93"/>
        <end position="105"/>
    </location>
</feature>
<name>A0A1C1CNH8_9EURO</name>
<accession>A0A1C1CNH8</accession>
<evidence type="ECO:0000313" key="3">
    <source>
        <dbReference type="Proteomes" id="UP000094526"/>
    </source>
</evidence>
<proteinExistence type="predicted"/>
<sequence length="119" mass="13146">MKDPTNSDKTHGAHQTGKIKLEPANSTIPDGRVDVSANPEADDLNCERSWWDKRNGVKPVCGRCAKLRREKCQRPSVSPWRTRSHMSDRLRRAQSSTTPAQQYADSATPKGPLPGHATG</sequence>
<reference evidence="3" key="1">
    <citation type="submission" date="2015-07" db="EMBL/GenBank/DDBJ databases">
        <authorList>
            <person name="Teixeira M.M."/>
            <person name="Souza R.C."/>
            <person name="Almeida L.G."/>
            <person name="Vicente V.A."/>
            <person name="de Hoog S."/>
            <person name="Bocca A.L."/>
            <person name="de Almeida S.R."/>
            <person name="Vasconcelos A.T."/>
            <person name="Felipe M.S."/>
        </authorList>
    </citation>
    <scope>NUCLEOTIDE SEQUENCE [LARGE SCALE GENOMIC DNA]</scope>
    <source>
        <strain evidence="3">KSF</strain>
    </source>
</reference>
<comment type="caution">
    <text evidence="2">The sequence shown here is derived from an EMBL/GenBank/DDBJ whole genome shotgun (WGS) entry which is preliminary data.</text>
</comment>
<feature type="compositionally biased region" description="Basic and acidic residues" evidence="1">
    <location>
        <begin position="1"/>
        <end position="11"/>
    </location>
</feature>
<dbReference type="VEuPathDB" id="FungiDB:CLCR_07767"/>
<evidence type="ECO:0000256" key="1">
    <source>
        <dbReference type="SAM" id="MobiDB-lite"/>
    </source>
</evidence>